<dbReference type="InterPro" id="IPR036390">
    <property type="entry name" value="WH_DNA-bd_sf"/>
</dbReference>
<dbReference type="Gene3D" id="1.10.10.10">
    <property type="entry name" value="Winged helix-like DNA-binding domain superfamily/Winged helix DNA-binding domain"/>
    <property type="match status" value="1"/>
</dbReference>
<dbReference type="Pfam" id="PF13649">
    <property type="entry name" value="Methyltransf_25"/>
    <property type="match status" value="1"/>
</dbReference>
<proteinExistence type="predicted"/>
<evidence type="ECO:0000313" key="2">
    <source>
        <dbReference type="EMBL" id="GAA0937650.1"/>
    </source>
</evidence>
<feature type="domain" description="Methyltransferase" evidence="1">
    <location>
        <begin position="177"/>
        <end position="271"/>
    </location>
</feature>
<dbReference type="EMBL" id="BAAAHK010000006">
    <property type="protein sequence ID" value="GAA0937650.1"/>
    <property type="molecule type" value="Genomic_DNA"/>
</dbReference>
<protein>
    <recommendedName>
        <fullName evidence="1">Methyltransferase domain-containing protein</fullName>
    </recommendedName>
</protein>
<dbReference type="SUPFAM" id="SSF53335">
    <property type="entry name" value="S-adenosyl-L-methionine-dependent methyltransferases"/>
    <property type="match status" value="1"/>
</dbReference>
<comment type="caution">
    <text evidence="2">The sequence shown here is derived from an EMBL/GenBank/DDBJ whole genome shotgun (WGS) entry which is preliminary data.</text>
</comment>
<sequence length="342" mass="37008">MSTLDAENPLERFALASAARESLAAWTTGAQVLTLITTLRDRGWTKYLAEPRDLETLAEFSGLPPARLADILSVLEANGIVRQQDGTVQLTRPFEALAADDSYIGLDELLDHSEVMSRLIRTAAEGPGPLPLTEPDALVVARALGGKATTVTRTLYEQSFLPKLPEVSEAIRAGRWLDVGCGVAGATLTLATLLPEFRAVAIELVPTVAAETLRRVKEHGVADRVDVRCMDARDFDEPASFSGAFWAQPFFPEPTRAATLAVILRSLKPGGVLVLQEMEPPEPDESDRPAYSLRKLVAQGQEVPFARSAEDLAAEAVAAGFELVRLAPTDFGRMILVRRPLS</sequence>
<accession>A0ABN1Q508</accession>
<keyword evidence="3" id="KW-1185">Reference proteome</keyword>
<gene>
    <name evidence="2" type="ORF">GCM10009554_26050</name>
</gene>
<dbReference type="Proteomes" id="UP001500542">
    <property type="component" value="Unassembled WGS sequence"/>
</dbReference>
<reference evidence="2 3" key="1">
    <citation type="journal article" date="2019" name="Int. J. Syst. Evol. Microbiol.">
        <title>The Global Catalogue of Microorganisms (GCM) 10K type strain sequencing project: providing services to taxonomists for standard genome sequencing and annotation.</title>
        <authorList>
            <consortium name="The Broad Institute Genomics Platform"/>
            <consortium name="The Broad Institute Genome Sequencing Center for Infectious Disease"/>
            <person name="Wu L."/>
            <person name="Ma J."/>
        </authorList>
    </citation>
    <scope>NUCLEOTIDE SEQUENCE [LARGE SCALE GENOMIC DNA]</scope>
    <source>
        <strain evidence="2 3">JCM 10977</strain>
    </source>
</reference>
<evidence type="ECO:0000313" key="3">
    <source>
        <dbReference type="Proteomes" id="UP001500542"/>
    </source>
</evidence>
<dbReference type="CDD" id="cd02440">
    <property type="entry name" value="AdoMet_MTases"/>
    <property type="match status" value="1"/>
</dbReference>
<dbReference type="Gene3D" id="3.40.50.150">
    <property type="entry name" value="Vaccinia Virus protein VP39"/>
    <property type="match status" value="1"/>
</dbReference>
<dbReference type="SUPFAM" id="SSF46785">
    <property type="entry name" value="Winged helix' DNA-binding domain"/>
    <property type="match status" value="1"/>
</dbReference>
<dbReference type="InterPro" id="IPR029063">
    <property type="entry name" value="SAM-dependent_MTases_sf"/>
</dbReference>
<dbReference type="InterPro" id="IPR041698">
    <property type="entry name" value="Methyltransf_25"/>
</dbReference>
<evidence type="ECO:0000259" key="1">
    <source>
        <dbReference type="Pfam" id="PF13649"/>
    </source>
</evidence>
<organism evidence="2 3">
    <name type="scientific">Kribbella koreensis</name>
    <dbReference type="NCBI Taxonomy" id="57909"/>
    <lineage>
        <taxon>Bacteria</taxon>
        <taxon>Bacillati</taxon>
        <taxon>Actinomycetota</taxon>
        <taxon>Actinomycetes</taxon>
        <taxon>Propionibacteriales</taxon>
        <taxon>Kribbellaceae</taxon>
        <taxon>Kribbella</taxon>
    </lineage>
</organism>
<name>A0ABN1Q508_9ACTN</name>
<dbReference type="InterPro" id="IPR036388">
    <property type="entry name" value="WH-like_DNA-bd_sf"/>
</dbReference>
<dbReference type="RefSeq" id="WP_343968436.1">
    <property type="nucleotide sequence ID" value="NZ_BAAAHK010000006.1"/>
</dbReference>